<gene>
    <name evidence="1" type="ORF">UFOVP645_37</name>
</gene>
<evidence type="ECO:0000313" key="1">
    <source>
        <dbReference type="EMBL" id="CAB4154871.1"/>
    </source>
</evidence>
<organism evidence="1">
    <name type="scientific">uncultured Caudovirales phage</name>
    <dbReference type="NCBI Taxonomy" id="2100421"/>
    <lineage>
        <taxon>Viruses</taxon>
        <taxon>Duplodnaviria</taxon>
        <taxon>Heunggongvirae</taxon>
        <taxon>Uroviricota</taxon>
        <taxon>Caudoviricetes</taxon>
        <taxon>Peduoviridae</taxon>
        <taxon>Maltschvirus</taxon>
        <taxon>Maltschvirus maltsch</taxon>
    </lineage>
</organism>
<dbReference type="EMBL" id="LR796622">
    <property type="protein sequence ID" value="CAB4154871.1"/>
    <property type="molecule type" value="Genomic_DNA"/>
</dbReference>
<name>A0A6J5NBM9_9CAUD</name>
<protein>
    <submittedName>
        <fullName evidence="1">Uncharacterized protein</fullName>
    </submittedName>
</protein>
<proteinExistence type="predicted"/>
<sequence>MSTITTRAGKGSVLTYTEVDANFTNLNTDKIQATNSPGTSGQVLTSDGTNATWSTPAAGGSNTVILYMTSLTFASTADSITTSSWTLLSSGGISGVSSTSTSVTLPAGSYMFEFPIMRGPSGGNEPAFIIKNTTAGTTLGTIDNLTNGSVSLNGTTYAVAWSPKYQFTLGSSSTISLYKSGSFPGSSQSYVDIRGGILFFKITKA</sequence>
<accession>A0A6J5NBM9</accession>
<reference evidence="1" key="1">
    <citation type="submission" date="2020-04" db="EMBL/GenBank/DDBJ databases">
        <authorList>
            <person name="Chiriac C."/>
            <person name="Salcher M."/>
            <person name="Ghai R."/>
            <person name="Kavagutti S V."/>
        </authorList>
    </citation>
    <scope>NUCLEOTIDE SEQUENCE</scope>
</reference>